<comment type="caution">
    <text evidence="1">The sequence shown here is derived from an EMBL/GenBank/DDBJ whole genome shotgun (WGS) entry which is preliminary data.</text>
</comment>
<evidence type="ECO:0008006" key="3">
    <source>
        <dbReference type="Google" id="ProtNLM"/>
    </source>
</evidence>
<name>A0A7V3ZSW8_UNCW3</name>
<dbReference type="InterPro" id="IPR036416">
    <property type="entry name" value="Pept_tRNA_hydro_sf"/>
</dbReference>
<dbReference type="SUPFAM" id="SSF53178">
    <property type="entry name" value="Peptidyl-tRNA hydrolase-like"/>
    <property type="match status" value="1"/>
</dbReference>
<dbReference type="EMBL" id="DTAR01000027">
    <property type="protein sequence ID" value="HGM97474.1"/>
    <property type="molecule type" value="Genomic_DNA"/>
</dbReference>
<dbReference type="AlphaFoldDB" id="A0A7V3ZSW8"/>
<evidence type="ECO:0000313" key="1">
    <source>
        <dbReference type="EMBL" id="HGK53524.1"/>
    </source>
</evidence>
<reference evidence="1" key="1">
    <citation type="journal article" date="2020" name="mSystems">
        <title>Genome- and Community-Level Interaction Insights into Carbon Utilization and Element Cycling Functions of Hydrothermarchaeota in Hydrothermal Sediment.</title>
        <authorList>
            <person name="Zhou Z."/>
            <person name="Liu Y."/>
            <person name="Xu W."/>
            <person name="Pan J."/>
            <person name="Luo Z.H."/>
            <person name="Li M."/>
        </authorList>
    </citation>
    <scope>NUCLEOTIDE SEQUENCE [LARGE SCALE GENOMIC DNA]</scope>
    <source>
        <strain evidence="2">SpSt-626</strain>
        <strain evidence="1">SpSt-695</strain>
    </source>
</reference>
<organism evidence="1">
    <name type="scientific">candidate division WOR-3 bacterium</name>
    <dbReference type="NCBI Taxonomy" id="2052148"/>
    <lineage>
        <taxon>Bacteria</taxon>
        <taxon>Bacteria division WOR-3</taxon>
    </lineage>
</organism>
<dbReference type="EMBL" id="DTDP01000026">
    <property type="protein sequence ID" value="HGK53524.1"/>
    <property type="molecule type" value="Genomic_DNA"/>
</dbReference>
<accession>A0A7V3ZSW8</accession>
<protein>
    <recommendedName>
        <fullName evidence="3">Aminoacyl-tRNA hydrolase</fullName>
    </recommendedName>
</protein>
<dbReference type="Gene3D" id="3.40.50.1470">
    <property type="entry name" value="Peptidyl-tRNA hydrolase"/>
    <property type="match status" value="1"/>
</dbReference>
<proteinExistence type="predicted"/>
<sequence>MLYIIGLGNPGKIYEFTRHNVGKLFVLYLGESNFLPGEGDFFYKETEYGFLIIPNLYMNESGKVLNDLKKNL</sequence>
<evidence type="ECO:0000313" key="2">
    <source>
        <dbReference type="EMBL" id="HGM97474.1"/>
    </source>
</evidence>
<dbReference type="GO" id="GO:0004045">
    <property type="term" value="F:peptidyl-tRNA hydrolase activity"/>
    <property type="evidence" value="ECO:0007669"/>
    <property type="project" value="InterPro"/>
</dbReference>
<dbReference type="Pfam" id="PF01195">
    <property type="entry name" value="Pept_tRNA_hydro"/>
    <property type="match status" value="1"/>
</dbReference>
<dbReference type="InterPro" id="IPR001328">
    <property type="entry name" value="Pept_tRNA_hydro"/>
</dbReference>
<gene>
    <name evidence="2" type="ORF">ENT96_00280</name>
    <name evidence="1" type="ORF">ENU72_00680</name>
</gene>